<evidence type="ECO:0000256" key="1">
    <source>
        <dbReference type="SAM" id="MobiDB-lite"/>
    </source>
</evidence>
<dbReference type="Proteomes" id="UP000051164">
    <property type="component" value="Unassembled WGS sequence"/>
</dbReference>
<proteinExistence type="predicted"/>
<protein>
    <submittedName>
        <fullName evidence="2">Uncharacterized protein</fullName>
    </submittedName>
</protein>
<reference evidence="2 3" key="1">
    <citation type="journal article" date="2015" name="Genome Announc.">
        <title>Expanding the biotechnology potential of lactobacilli through comparative genomics of 213 strains and associated genera.</title>
        <authorList>
            <person name="Sun Z."/>
            <person name="Harris H.M."/>
            <person name="McCann A."/>
            <person name="Guo C."/>
            <person name="Argimon S."/>
            <person name="Zhang W."/>
            <person name="Yang X."/>
            <person name="Jeffery I.B."/>
            <person name="Cooney J.C."/>
            <person name="Kagawa T.F."/>
            <person name="Liu W."/>
            <person name="Song Y."/>
            <person name="Salvetti E."/>
            <person name="Wrobel A."/>
            <person name="Rasinkangas P."/>
            <person name="Parkhill J."/>
            <person name="Rea M.C."/>
            <person name="O'Sullivan O."/>
            <person name="Ritari J."/>
            <person name="Douillard F.P."/>
            <person name="Paul Ross R."/>
            <person name="Yang R."/>
            <person name="Briner A.E."/>
            <person name="Felis G.E."/>
            <person name="de Vos W.M."/>
            <person name="Barrangou R."/>
            <person name="Klaenhammer T.R."/>
            <person name="Caufield P.W."/>
            <person name="Cui Y."/>
            <person name="Zhang H."/>
            <person name="O'Toole P.W."/>
        </authorList>
    </citation>
    <scope>NUCLEOTIDE SEQUENCE [LARGE SCALE GENOMIC DNA]</scope>
    <source>
        <strain evidence="2 3">DSM 20587</strain>
    </source>
</reference>
<feature type="compositionally biased region" description="Basic and acidic residues" evidence="1">
    <location>
        <begin position="130"/>
        <end position="139"/>
    </location>
</feature>
<sequence>MRNSLRFLSHSIIIYINSSFIRFEKLKFNKLGGVIILSRTKQYLRKNGYFYKKEYIRPLLTPDNIYIFRFGRDRLDNRLIIRYSHKWTGRQRINEIDLRLHKQKHPRIFENESELLNYLEDHLLKHEAKVRAREAEKKREGKKHAANGVSK</sequence>
<organism evidence="2 3">
    <name type="scientific">Lentilactobacillus kefiri DSM 20587 = JCM 5818</name>
    <dbReference type="NCBI Taxonomy" id="1423764"/>
    <lineage>
        <taxon>Bacteria</taxon>
        <taxon>Bacillati</taxon>
        <taxon>Bacillota</taxon>
        <taxon>Bacilli</taxon>
        <taxon>Lactobacillales</taxon>
        <taxon>Lactobacillaceae</taxon>
        <taxon>Lentilactobacillus</taxon>
    </lineage>
</organism>
<accession>A0A8E1RI51</accession>
<evidence type="ECO:0000313" key="3">
    <source>
        <dbReference type="Proteomes" id="UP000051164"/>
    </source>
</evidence>
<dbReference type="EMBL" id="AYYV01000066">
    <property type="protein sequence ID" value="KRM50761.1"/>
    <property type="molecule type" value="Genomic_DNA"/>
</dbReference>
<feature type="region of interest" description="Disordered" evidence="1">
    <location>
        <begin position="130"/>
        <end position="151"/>
    </location>
</feature>
<name>A0A8E1RI51_LENKE</name>
<evidence type="ECO:0000313" key="2">
    <source>
        <dbReference type="EMBL" id="KRM50761.1"/>
    </source>
</evidence>
<dbReference type="AlphaFoldDB" id="A0A8E1RI51"/>
<gene>
    <name evidence="2" type="ORF">FC95_GL001925</name>
</gene>
<comment type="caution">
    <text evidence="2">The sequence shown here is derived from an EMBL/GenBank/DDBJ whole genome shotgun (WGS) entry which is preliminary data.</text>
</comment>